<dbReference type="AlphaFoldDB" id="A0A4Q7NVF9"/>
<name>A0A4Q7NVF9_9ACTN</name>
<evidence type="ECO:0000256" key="1">
    <source>
        <dbReference type="SAM" id="Phobius"/>
    </source>
</evidence>
<accession>A0A4Q7NVF9</accession>
<dbReference type="Proteomes" id="UP000293638">
    <property type="component" value="Unassembled WGS sequence"/>
</dbReference>
<proteinExistence type="predicted"/>
<keyword evidence="1" id="KW-1133">Transmembrane helix</keyword>
<keyword evidence="3" id="KW-1185">Reference proteome</keyword>
<reference evidence="2 3" key="1">
    <citation type="submission" date="2019-02" db="EMBL/GenBank/DDBJ databases">
        <title>Genomic Encyclopedia of Type Strains, Phase IV (KMG-IV): sequencing the most valuable type-strain genomes for metagenomic binning, comparative biology and taxonomic classification.</title>
        <authorList>
            <person name="Goeker M."/>
        </authorList>
    </citation>
    <scope>NUCLEOTIDE SEQUENCE [LARGE SCALE GENOMIC DNA]</scope>
    <source>
        <strain evidence="2 3">DSM 45622</strain>
    </source>
</reference>
<keyword evidence="1" id="KW-0472">Membrane</keyword>
<dbReference type="OrthoDB" id="4411566at2"/>
<keyword evidence="1" id="KW-0812">Transmembrane</keyword>
<evidence type="ECO:0000313" key="2">
    <source>
        <dbReference type="EMBL" id="RZS91246.1"/>
    </source>
</evidence>
<organism evidence="2 3">
    <name type="scientific">Motilibacter rhizosphaerae</name>
    <dbReference type="NCBI Taxonomy" id="598652"/>
    <lineage>
        <taxon>Bacteria</taxon>
        <taxon>Bacillati</taxon>
        <taxon>Actinomycetota</taxon>
        <taxon>Actinomycetes</taxon>
        <taxon>Motilibacterales</taxon>
        <taxon>Motilibacteraceae</taxon>
        <taxon>Motilibacter</taxon>
    </lineage>
</organism>
<sequence length="111" mass="11414">MAGSRRVALGVAVVSLVVALVLVVAGRPRGALVLVVEGAALLVVVAARQAAVPAAPPTAADVAWAASVLGQHGTDPRRQAVLGVKQLRDARPQLGLRQARDLVRALQQPPR</sequence>
<evidence type="ECO:0000313" key="3">
    <source>
        <dbReference type="Proteomes" id="UP000293638"/>
    </source>
</evidence>
<dbReference type="EMBL" id="SGXD01000001">
    <property type="protein sequence ID" value="RZS91246.1"/>
    <property type="molecule type" value="Genomic_DNA"/>
</dbReference>
<protein>
    <submittedName>
        <fullName evidence="2">Uncharacterized protein</fullName>
    </submittedName>
</protein>
<gene>
    <name evidence="2" type="ORF">EV189_0482</name>
</gene>
<comment type="caution">
    <text evidence="2">The sequence shown here is derived from an EMBL/GenBank/DDBJ whole genome shotgun (WGS) entry which is preliminary data.</text>
</comment>
<dbReference type="RefSeq" id="WP_130491339.1">
    <property type="nucleotide sequence ID" value="NZ_SGXD01000001.1"/>
</dbReference>
<feature type="transmembrane region" description="Helical" evidence="1">
    <location>
        <begin position="7"/>
        <end position="25"/>
    </location>
</feature>